<evidence type="ECO:0000256" key="2">
    <source>
        <dbReference type="ARBA" id="ARBA00022618"/>
    </source>
</evidence>
<evidence type="ECO:0000313" key="7">
    <source>
        <dbReference type="Proteomes" id="UP000199197"/>
    </source>
</evidence>
<reference evidence="7" key="1">
    <citation type="submission" date="2015-11" db="EMBL/GenBank/DDBJ databases">
        <authorList>
            <person name="Varghese N."/>
        </authorList>
    </citation>
    <scope>NUCLEOTIDE SEQUENCE [LARGE SCALE GENOMIC DNA]</scope>
    <source>
        <strain evidence="7">JGI-23</strain>
    </source>
</reference>
<dbReference type="NCBIfam" id="TIGR00281">
    <property type="entry name" value="SMC-Scp complex subunit ScpB"/>
    <property type="match status" value="1"/>
</dbReference>
<dbReference type="GO" id="GO:0051304">
    <property type="term" value="P:chromosome separation"/>
    <property type="evidence" value="ECO:0007669"/>
    <property type="project" value="InterPro"/>
</dbReference>
<proteinExistence type="inferred from homology"/>
<dbReference type="PANTHER" id="PTHR34298">
    <property type="entry name" value="SEGREGATION AND CONDENSATION PROTEIN B"/>
    <property type="match status" value="1"/>
</dbReference>
<comment type="similarity">
    <text evidence="5">Belongs to the ScpB family.</text>
</comment>
<dbReference type="SUPFAM" id="SSF46785">
    <property type="entry name" value="Winged helix' DNA-binding domain"/>
    <property type="match status" value="2"/>
</dbReference>
<keyword evidence="1 5" id="KW-0963">Cytoplasm</keyword>
<dbReference type="PANTHER" id="PTHR34298:SF2">
    <property type="entry name" value="SEGREGATION AND CONDENSATION PROTEIN B"/>
    <property type="match status" value="1"/>
</dbReference>
<dbReference type="GO" id="GO:0006260">
    <property type="term" value="P:DNA replication"/>
    <property type="evidence" value="ECO:0007669"/>
    <property type="project" value="UniProtKB-UniRule"/>
</dbReference>
<dbReference type="PIRSF" id="PIRSF019345">
    <property type="entry name" value="ScpB"/>
    <property type="match status" value="1"/>
</dbReference>
<sequence length="210" mass="23871">MENLKSIVEAVIFASDVPLSLKQIKEIINEPRNPFQSKNGEPINEEKIKSIIDELNQEYEERGSAFRIIEIAEGYQFATLPEFAKWVGKLFKERSKKKLSQPALETLAIIAYKQPISKSEIEAIRGVNVDYIVKTLLEKKLITIVGRAETIGRPLLYGTTKEFLKYFGLKSLSDLPKPSEIEEITKESEDEIKLNIQKEVIEDGGEENAE</sequence>
<dbReference type="RefSeq" id="WP_092346725.1">
    <property type="nucleotide sequence ID" value="NZ_CZVW01000001.1"/>
</dbReference>
<dbReference type="EMBL" id="CZVW01000001">
    <property type="protein sequence ID" value="CUS96196.1"/>
    <property type="molecule type" value="Genomic_DNA"/>
</dbReference>
<dbReference type="InterPro" id="IPR036390">
    <property type="entry name" value="WH_DNA-bd_sf"/>
</dbReference>
<keyword evidence="2 5" id="KW-0132">Cell division</keyword>
<dbReference type="AlphaFoldDB" id="A0A0P1MKG4"/>
<organism evidence="6 7">
    <name type="scientific">Candidatus Chryseopegocella kryptomonas</name>
    <dbReference type="NCBI Taxonomy" id="1633643"/>
    <lineage>
        <taxon>Bacteria</taxon>
        <taxon>Pseudomonadati</taxon>
        <taxon>Candidatus Kryptoniota</taxon>
        <taxon>Candidatus Chryseopegocella</taxon>
    </lineage>
</organism>
<comment type="subcellular location">
    <subcellularLocation>
        <location evidence="5">Cytoplasm</location>
    </subcellularLocation>
    <text evidence="5">Associated with two foci at the outer edges of the nucleoid region in young cells, and at four foci within both cell halves in older cells.</text>
</comment>
<gene>
    <name evidence="5" type="primary">scpB</name>
    <name evidence="6" type="ORF">JGI23_00078</name>
</gene>
<evidence type="ECO:0000256" key="3">
    <source>
        <dbReference type="ARBA" id="ARBA00022829"/>
    </source>
</evidence>
<dbReference type="GO" id="GO:0005737">
    <property type="term" value="C:cytoplasm"/>
    <property type="evidence" value="ECO:0007669"/>
    <property type="project" value="UniProtKB-SubCell"/>
</dbReference>
<dbReference type="InterPro" id="IPR036388">
    <property type="entry name" value="WH-like_DNA-bd_sf"/>
</dbReference>
<dbReference type="HAMAP" id="MF_01804">
    <property type="entry name" value="ScpB"/>
    <property type="match status" value="1"/>
</dbReference>
<dbReference type="OrthoDB" id="9806226at2"/>
<protein>
    <recommendedName>
        <fullName evidence="5">Segregation and condensation protein B</fullName>
    </recommendedName>
</protein>
<dbReference type="InterPro" id="IPR005234">
    <property type="entry name" value="ScpB_csome_segregation"/>
</dbReference>
<dbReference type="GO" id="GO:0051301">
    <property type="term" value="P:cell division"/>
    <property type="evidence" value="ECO:0007669"/>
    <property type="project" value="UniProtKB-KW"/>
</dbReference>
<dbReference type="Proteomes" id="UP000199197">
    <property type="component" value="Unassembled WGS sequence"/>
</dbReference>
<evidence type="ECO:0000256" key="4">
    <source>
        <dbReference type="ARBA" id="ARBA00023306"/>
    </source>
</evidence>
<dbReference type="Gene3D" id="1.10.10.10">
    <property type="entry name" value="Winged helix-like DNA-binding domain superfamily/Winged helix DNA-binding domain"/>
    <property type="match status" value="2"/>
</dbReference>
<name>A0A0P1MKG4_9BACT</name>
<comment type="subunit">
    <text evidence="5">Homodimer. Homodimerization may be required to stabilize the binding of ScpA to the Smc head domains. Component of a cohesin-like complex composed of ScpA, ScpB and the Smc homodimer, in which ScpA and ScpB bind to the head domain of Smc. The presence of the three proteins is required for the association of the complex with DNA.</text>
</comment>
<keyword evidence="4 5" id="KW-0131">Cell cycle</keyword>
<evidence type="ECO:0000313" key="6">
    <source>
        <dbReference type="EMBL" id="CUS96196.1"/>
    </source>
</evidence>
<evidence type="ECO:0000256" key="1">
    <source>
        <dbReference type="ARBA" id="ARBA00022490"/>
    </source>
</evidence>
<comment type="function">
    <text evidence="5">Participates in chromosomal partition during cell division. May act via the formation of a condensin-like complex containing Smc and ScpA that pull DNA away from mid-cell into both cell halves.</text>
</comment>
<dbReference type="Pfam" id="PF04079">
    <property type="entry name" value="SMC_ScpB"/>
    <property type="match status" value="1"/>
</dbReference>
<keyword evidence="3 5" id="KW-0159">Chromosome partition</keyword>
<evidence type="ECO:0000256" key="5">
    <source>
        <dbReference type="HAMAP-Rule" id="MF_01804"/>
    </source>
</evidence>
<keyword evidence="7" id="KW-1185">Reference proteome</keyword>
<accession>A0A0P1MKG4</accession>